<protein>
    <recommendedName>
        <fullName evidence="2">Zinc-ribbon domain-containing protein</fullName>
    </recommendedName>
</protein>
<proteinExistence type="predicted"/>
<evidence type="ECO:0000313" key="1">
    <source>
        <dbReference type="EMBL" id="GAI68685.1"/>
    </source>
</evidence>
<name>X1RZQ4_9ZZZZ</name>
<comment type="caution">
    <text evidence="1">The sequence shown here is derived from an EMBL/GenBank/DDBJ whole genome shotgun (WGS) entry which is preliminary data.</text>
</comment>
<sequence>MKPKCPLCDFENEEGSKFCKNCNEPLFKQRYSEDNPYLKKRENKDQPFEFVSNKEEKEESKIFDLKTSSVEEIVENIKNKRIANRRKFHENLIKAEKLIESGKFEEAQKLTQEDVIVYYHVYAEAEKKEKAGKLEEAAELYWTNISTNGTDAPANFMRLMVILKKLGRLSEALKVSEIYDKYFYRKMT</sequence>
<gene>
    <name evidence="1" type="ORF">S12H4_02835</name>
</gene>
<evidence type="ECO:0008006" key="2">
    <source>
        <dbReference type="Google" id="ProtNLM"/>
    </source>
</evidence>
<dbReference type="AlphaFoldDB" id="X1RZQ4"/>
<organism evidence="1">
    <name type="scientific">marine sediment metagenome</name>
    <dbReference type="NCBI Taxonomy" id="412755"/>
    <lineage>
        <taxon>unclassified sequences</taxon>
        <taxon>metagenomes</taxon>
        <taxon>ecological metagenomes</taxon>
    </lineage>
</organism>
<reference evidence="1" key="1">
    <citation type="journal article" date="2014" name="Front. Microbiol.">
        <title>High frequency of phylogenetically diverse reductive dehalogenase-homologous genes in deep subseafloor sedimentary metagenomes.</title>
        <authorList>
            <person name="Kawai M."/>
            <person name="Futagami T."/>
            <person name="Toyoda A."/>
            <person name="Takaki Y."/>
            <person name="Nishi S."/>
            <person name="Hori S."/>
            <person name="Arai W."/>
            <person name="Tsubouchi T."/>
            <person name="Morono Y."/>
            <person name="Uchiyama I."/>
            <person name="Ito T."/>
            <person name="Fujiyama A."/>
            <person name="Inagaki F."/>
            <person name="Takami H."/>
        </authorList>
    </citation>
    <scope>NUCLEOTIDE SEQUENCE</scope>
    <source>
        <strain evidence="1">Expedition CK06-06</strain>
    </source>
</reference>
<dbReference type="EMBL" id="BARW01000738">
    <property type="protein sequence ID" value="GAI68685.1"/>
    <property type="molecule type" value="Genomic_DNA"/>
</dbReference>
<accession>X1RZQ4</accession>